<feature type="active site" description="Tele-AMP-histidine intermediate" evidence="1">
    <location>
        <position position="136"/>
    </location>
</feature>
<dbReference type="InterPro" id="IPR036265">
    <property type="entry name" value="HIT-like_sf"/>
</dbReference>
<comment type="caution">
    <text evidence="5">The sequence shown here is derived from an EMBL/GenBank/DDBJ whole genome shotgun (WGS) entry which is preliminary data.</text>
</comment>
<dbReference type="PANTHER" id="PTHR23089">
    <property type="entry name" value="HISTIDINE TRIAD HIT PROTEIN"/>
    <property type="match status" value="1"/>
</dbReference>
<dbReference type="InterPro" id="IPR011146">
    <property type="entry name" value="HIT-like"/>
</dbReference>
<name>A0A845Q9E3_9HYPH</name>
<dbReference type="OrthoDB" id="9784774at2"/>
<proteinExistence type="predicted"/>
<dbReference type="Pfam" id="PF01230">
    <property type="entry name" value="HIT"/>
    <property type="match status" value="1"/>
</dbReference>
<protein>
    <submittedName>
        <fullName evidence="5">HIT domain-containing protein</fullName>
    </submittedName>
</protein>
<evidence type="ECO:0000256" key="3">
    <source>
        <dbReference type="PROSITE-ProRule" id="PRU00464"/>
    </source>
</evidence>
<gene>
    <name evidence="5" type="ORF">GTQ45_05500</name>
</gene>
<sequence>MLSRIKWPLIALAAFAIGTLDPLSWIFWRAAEWRLPAIKTESLSQPSPFETIPRDKWVAETDNAFVIQDISPQGPVHLLVIPKKRYFSLADAPPAIRAEMINLAVRMAEEHGVAQSGYRLVINTNPQGGQTVYHAHIHIIGGRQMGWLG</sequence>
<feature type="short sequence motif" description="Histidine triad motif" evidence="2 3">
    <location>
        <begin position="134"/>
        <end position="138"/>
    </location>
</feature>
<dbReference type="SUPFAM" id="SSF54197">
    <property type="entry name" value="HIT-like"/>
    <property type="match status" value="1"/>
</dbReference>
<accession>A0A845Q9E3</accession>
<dbReference type="GO" id="GO:0003824">
    <property type="term" value="F:catalytic activity"/>
    <property type="evidence" value="ECO:0007669"/>
    <property type="project" value="InterPro"/>
</dbReference>
<evidence type="ECO:0000313" key="5">
    <source>
        <dbReference type="EMBL" id="NBG95182.1"/>
    </source>
</evidence>
<keyword evidence="6" id="KW-1185">Reference proteome</keyword>
<dbReference type="Proteomes" id="UP000470384">
    <property type="component" value="Unassembled WGS sequence"/>
</dbReference>
<dbReference type="EMBL" id="WXYQ01000004">
    <property type="protein sequence ID" value="NBG95182.1"/>
    <property type="molecule type" value="Genomic_DNA"/>
</dbReference>
<evidence type="ECO:0000256" key="1">
    <source>
        <dbReference type="PIRSR" id="PIRSR601310-1"/>
    </source>
</evidence>
<reference evidence="5 6" key="1">
    <citation type="journal article" date="2016" name="Int. J. Syst. Evol. Microbiol.">
        <title>Pyruvatibacter mobilis gen. nov., sp. nov., a marine bacterium from the culture broth of Picochlorum sp. 122.</title>
        <authorList>
            <person name="Wang G."/>
            <person name="Tang M."/>
            <person name="Wu H."/>
            <person name="Dai S."/>
            <person name="Li T."/>
            <person name="Chen C."/>
            <person name="He H."/>
            <person name="Fan J."/>
            <person name="Xiang W."/>
            <person name="Li X."/>
        </authorList>
    </citation>
    <scope>NUCLEOTIDE SEQUENCE [LARGE SCALE GENOMIC DNA]</scope>
    <source>
        <strain evidence="5 6">GYP-11</strain>
    </source>
</reference>
<evidence type="ECO:0000259" key="4">
    <source>
        <dbReference type="PROSITE" id="PS51084"/>
    </source>
</evidence>
<evidence type="ECO:0000313" key="6">
    <source>
        <dbReference type="Proteomes" id="UP000470384"/>
    </source>
</evidence>
<dbReference type="Gene3D" id="3.30.428.10">
    <property type="entry name" value="HIT-like"/>
    <property type="match status" value="1"/>
</dbReference>
<organism evidence="5 6">
    <name type="scientific">Pyruvatibacter mobilis</name>
    <dbReference type="NCBI Taxonomy" id="1712261"/>
    <lineage>
        <taxon>Bacteria</taxon>
        <taxon>Pseudomonadati</taxon>
        <taxon>Pseudomonadota</taxon>
        <taxon>Alphaproteobacteria</taxon>
        <taxon>Hyphomicrobiales</taxon>
        <taxon>Parvibaculaceae</taxon>
        <taxon>Pyruvatibacter</taxon>
    </lineage>
</organism>
<dbReference type="AlphaFoldDB" id="A0A845Q9E3"/>
<evidence type="ECO:0000256" key="2">
    <source>
        <dbReference type="PIRSR" id="PIRSR601310-3"/>
    </source>
</evidence>
<feature type="domain" description="HIT" evidence="4">
    <location>
        <begin position="38"/>
        <end position="149"/>
    </location>
</feature>
<dbReference type="RefSeq" id="WP_160587168.1">
    <property type="nucleotide sequence ID" value="NZ_BMHN01000001.1"/>
</dbReference>
<dbReference type="GeneID" id="300656098"/>
<dbReference type="PROSITE" id="PS51084">
    <property type="entry name" value="HIT_2"/>
    <property type="match status" value="1"/>
</dbReference>
<dbReference type="InterPro" id="IPR001310">
    <property type="entry name" value="Histidine_triad_HIT"/>
</dbReference>